<reference evidence="7" key="1">
    <citation type="submission" date="2012-12" db="EMBL/GenBank/DDBJ databases">
        <authorList>
            <person name="Hellsten U."/>
            <person name="Grimwood J."/>
            <person name="Chapman J.A."/>
            <person name="Shapiro H."/>
            <person name="Aerts A."/>
            <person name="Otillar R.P."/>
            <person name="Terry A.Y."/>
            <person name="Boore J.L."/>
            <person name="Simakov O."/>
            <person name="Marletaz F."/>
            <person name="Cho S.-J."/>
            <person name="Edsinger-Gonzales E."/>
            <person name="Havlak P."/>
            <person name="Kuo D.-H."/>
            <person name="Larsson T."/>
            <person name="Lv J."/>
            <person name="Arendt D."/>
            <person name="Savage R."/>
            <person name="Osoegawa K."/>
            <person name="de Jong P."/>
            <person name="Lindberg D.R."/>
            <person name="Seaver E.C."/>
            <person name="Weisblat D.A."/>
            <person name="Putnam N.H."/>
            <person name="Grigoriev I.V."/>
            <person name="Rokhsar D.S."/>
        </authorList>
    </citation>
    <scope>NUCLEOTIDE SEQUENCE</scope>
    <source>
        <strain evidence="7">I ESC-2004</strain>
    </source>
</reference>
<reference evidence="6" key="3">
    <citation type="submission" date="2015-06" db="UniProtKB">
        <authorList>
            <consortium name="EnsemblMetazoa"/>
        </authorList>
    </citation>
    <scope>IDENTIFICATION</scope>
</reference>
<dbReference type="EnsemblMetazoa" id="CapteT137529">
    <property type="protein sequence ID" value="CapteP137529"/>
    <property type="gene ID" value="CapteG137529"/>
</dbReference>
<dbReference type="Pfam" id="PF02191">
    <property type="entry name" value="OLF"/>
    <property type="match status" value="1"/>
</dbReference>
<dbReference type="EMBL" id="KB309773">
    <property type="protein sequence ID" value="ELT93372.1"/>
    <property type="molecule type" value="Genomic_DNA"/>
</dbReference>
<dbReference type="InterPro" id="IPR050605">
    <property type="entry name" value="Olfactomedin-like_domain"/>
</dbReference>
<dbReference type="GO" id="GO:0005615">
    <property type="term" value="C:extracellular space"/>
    <property type="evidence" value="ECO:0007669"/>
    <property type="project" value="TreeGrafter"/>
</dbReference>
<comment type="subcellular location">
    <subcellularLocation>
        <location evidence="1">Secreted</location>
    </subcellularLocation>
</comment>
<dbReference type="PROSITE" id="PS51132">
    <property type="entry name" value="OLF"/>
    <property type="match status" value="1"/>
</dbReference>
<dbReference type="Proteomes" id="UP000014760">
    <property type="component" value="Unassembled WGS sequence"/>
</dbReference>
<dbReference type="InterPro" id="IPR003112">
    <property type="entry name" value="Olfac-like_dom"/>
</dbReference>
<dbReference type="STRING" id="283909.R7TIT0"/>
<evidence type="ECO:0000256" key="2">
    <source>
        <dbReference type="ARBA" id="ARBA00022525"/>
    </source>
</evidence>
<organism evidence="5">
    <name type="scientific">Capitella teleta</name>
    <name type="common">Polychaete worm</name>
    <dbReference type="NCBI Taxonomy" id="283909"/>
    <lineage>
        <taxon>Eukaryota</taxon>
        <taxon>Metazoa</taxon>
        <taxon>Spiralia</taxon>
        <taxon>Lophotrochozoa</taxon>
        <taxon>Annelida</taxon>
        <taxon>Polychaeta</taxon>
        <taxon>Sedentaria</taxon>
        <taxon>Scolecida</taxon>
        <taxon>Capitellidae</taxon>
        <taxon>Capitella</taxon>
    </lineage>
</organism>
<keyword evidence="7" id="KW-1185">Reference proteome</keyword>
<evidence type="ECO:0000256" key="3">
    <source>
        <dbReference type="PROSITE-ProRule" id="PRU00446"/>
    </source>
</evidence>
<reference evidence="5 7" key="2">
    <citation type="journal article" date="2013" name="Nature">
        <title>Insights into bilaterian evolution from three spiralian genomes.</title>
        <authorList>
            <person name="Simakov O."/>
            <person name="Marletaz F."/>
            <person name="Cho S.J."/>
            <person name="Edsinger-Gonzales E."/>
            <person name="Havlak P."/>
            <person name="Hellsten U."/>
            <person name="Kuo D.H."/>
            <person name="Larsson T."/>
            <person name="Lv J."/>
            <person name="Arendt D."/>
            <person name="Savage R."/>
            <person name="Osoegawa K."/>
            <person name="de Jong P."/>
            <person name="Grimwood J."/>
            <person name="Chapman J.A."/>
            <person name="Shapiro H."/>
            <person name="Aerts A."/>
            <person name="Otillar R.P."/>
            <person name="Terry A.Y."/>
            <person name="Boore J.L."/>
            <person name="Grigoriev I.V."/>
            <person name="Lindberg D.R."/>
            <person name="Seaver E.C."/>
            <person name="Weisblat D.A."/>
            <person name="Putnam N.H."/>
            <person name="Rokhsar D.S."/>
        </authorList>
    </citation>
    <scope>NUCLEOTIDE SEQUENCE</scope>
    <source>
        <strain evidence="5 7">I ESC-2004</strain>
    </source>
</reference>
<comment type="caution">
    <text evidence="3">Lacks conserved residue(s) required for the propagation of feature annotation.</text>
</comment>
<keyword evidence="2" id="KW-0964">Secreted</keyword>
<evidence type="ECO:0000313" key="6">
    <source>
        <dbReference type="EnsemblMetazoa" id="CapteP137529"/>
    </source>
</evidence>
<dbReference type="PANTHER" id="PTHR23192">
    <property type="entry name" value="OLFACTOMEDIN-RELATED"/>
    <property type="match status" value="1"/>
</dbReference>
<feature type="domain" description="Olfactomedin-like" evidence="4">
    <location>
        <begin position="1"/>
        <end position="232"/>
    </location>
</feature>
<evidence type="ECO:0000256" key="1">
    <source>
        <dbReference type="ARBA" id="ARBA00004613"/>
    </source>
</evidence>
<dbReference type="EMBL" id="AMQN01002650">
    <property type="status" value="NOT_ANNOTATED_CDS"/>
    <property type="molecule type" value="Genomic_DNA"/>
</dbReference>
<name>R7TIT0_CAPTE</name>
<accession>R7TIT0</accession>
<dbReference type="OrthoDB" id="6058931at2759"/>
<evidence type="ECO:0000313" key="5">
    <source>
        <dbReference type="EMBL" id="ELT93372.1"/>
    </source>
</evidence>
<dbReference type="HOGENOM" id="CLU_035236_1_0_1"/>
<protein>
    <recommendedName>
        <fullName evidence="4">Olfactomedin-like domain-containing protein</fullName>
    </recommendedName>
</protein>
<dbReference type="AlphaFoldDB" id="R7TIT0"/>
<evidence type="ECO:0000259" key="4">
    <source>
        <dbReference type="PROSITE" id="PS51132"/>
    </source>
</evidence>
<dbReference type="OMA" id="YATMENA"/>
<dbReference type="PANTHER" id="PTHR23192:SF87">
    <property type="entry name" value="AMASSIN-3"/>
    <property type="match status" value="1"/>
</dbReference>
<proteinExistence type="predicted"/>
<sequence>MPEAQTGSWMRDPKSRQDDIYVLKDNIKVNRVFQFKDEIQLSRGNESAIFTMPFRCTGTGHVIYNGSLFCNKFASNRLMKFTLHGRRVRSRRLQRAKFNNTASYSSGANTDLDFAVDEVGLWVIFASEIDIMIGRVDPDTLAVRQTWLTNIPKQKALNTFMICGRLYIVVKRDSHIIISHVFDTQTGNGRDVEIPLMTSSDYVIMLDYNPKDSKLYSWEMNNGWEGDLVLYDVYFKE</sequence>
<dbReference type="GO" id="GO:0007165">
    <property type="term" value="P:signal transduction"/>
    <property type="evidence" value="ECO:0007669"/>
    <property type="project" value="TreeGrafter"/>
</dbReference>
<gene>
    <name evidence="5" type="ORF">CAPTEDRAFT_137529</name>
</gene>
<dbReference type="SMART" id="SM00284">
    <property type="entry name" value="OLF"/>
    <property type="match status" value="1"/>
</dbReference>
<evidence type="ECO:0000313" key="7">
    <source>
        <dbReference type="Proteomes" id="UP000014760"/>
    </source>
</evidence>